<keyword evidence="10" id="KW-1185">Reference proteome</keyword>
<evidence type="ECO:0000256" key="2">
    <source>
        <dbReference type="ARBA" id="ARBA00022649"/>
    </source>
</evidence>
<dbReference type="GO" id="GO:0004518">
    <property type="term" value="F:nuclease activity"/>
    <property type="evidence" value="ECO:0007669"/>
    <property type="project" value="UniProtKB-KW"/>
</dbReference>
<dbReference type="Pfam" id="PF01850">
    <property type="entry name" value="PIN"/>
    <property type="match status" value="1"/>
</dbReference>
<evidence type="ECO:0000256" key="4">
    <source>
        <dbReference type="ARBA" id="ARBA00022723"/>
    </source>
</evidence>
<dbReference type="InterPro" id="IPR002716">
    <property type="entry name" value="PIN_dom"/>
</dbReference>
<dbReference type="AlphaFoldDB" id="A0A2H9VRB9"/>
<evidence type="ECO:0000313" key="10">
    <source>
        <dbReference type="Proteomes" id="UP000242687"/>
    </source>
</evidence>
<gene>
    <name evidence="9" type="ORF">CLV57_0351</name>
</gene>
<keyword evidence="2" id="KW-1277">Toxin-antitoxin system</keyword>
<dbReference type="SUPFAM" id="SSF88723">
    <property type="entry name" value="PIN domain-like"/>
    <property type="match status" value="1"/>
</dbReference>
<dbReference type="PANTHER" id="PTHR33653">
    <property type="entry name" value="RIBONUCLEASE VAPC2"/>
    <property type="match status" value="1"/>
</dbReference>
<keyword evidence="4" id="KW-0479">Metal-binding</keyword>
<dbReference type="OrthoDB" id="676982at2"/>
<reference evidence="9 10" key="1">
    <citation type="submission" date="2017-11" db="EMBL/GenBank/DDBJ databases">
        <title>Genomic Encyclopedia of Archaeal and Bacterial Type Strains, Phase II (KMG-II): From Individual Species to Whole Genera.</title>
        <authorList>
            <person name="Goeker M."/>
        </authorList>
    </citation>
    <scope>NUCLEOTIDE SEQUENCE [LARGE SCALE GENOMIC DNA]</scope>
    <source>
        <strain evidence="9 10">DSM 28175</strain>
    </source>
</reference>
<keyword evidence="6" id="KW-0460">Magnesium</keyword>
<comment type="caution">
    <text evidence="9">The sequence shown here is derived from an EMBL/GenBank/DDBJ whole genome shotgun (WGS) entry which is preliminary data.</text>
</comment>
<dbReference type="PANTHER" id="PTHR33653:SF1">
    <property type="entry name" value="RIBONUCLEASE VAPC2"/>
    <property type="match status" value="1"/>
</dbReference>
<comment type="cofactor">
    <cofactor evidence="1">
        <name>Mg(2+)</name>
        <dbReference type="ChEBI" id="CHEBI:18420"/>
    </cofactor>
</comment>
<organism evidence="9 10">
    <name type="scientific">Mucilaginibacter auburnensis</name>
    <dbReference type="NCBI Taxonomy" id="1457233"/>
    <lineage>
        <taxon>Bacteria</taxon>
        <taxon>Pseudomonadati</taxon>
        <taxon>Bacteroidota</taxon>
        <taxon>Sphingobacteriia</taxon>
        <taxon>Sphingobacteriales</taxon>
        <taxon>Sphingobacteriaceae</taxon>
        <taxon>Mucilaginibacter</taxon>
    </lineage>
</organism>
<sequence>MGARYLIDSNVIIDFLNGILPAKGKDLLFSAEPIISIITQIEISGYSGLSDADKIRIDEFIGAAIVFNIDQPVEIQTISIRSSRKIKLPDALIAATALHYGLTLVTRNVSDFQNIAGLTLINPYSI</sequence>
<evidence type="ECO:0000256" key="5">
    <source>
        <dbReference type="ARBA" id="ARBA00022801"/>
    </source>
</evidence>
<evidence type="ECO:0000256" key="7">
    <source>
        <dbReference type="ARBA" id="ARBA00038093"/>
    </source>
</evidence>
<dbReference type="RefSeq" id="WP_100339644.1">
    <property type="nucleotide sequence ID" value="NZ_PGFJ01000001.1"/>
</dbReference>
<dbReference type="GO" id="GO:0046872">
    <property type="term" value="F:metal ion binding"/>
    <property type="evidence" value="ECO:0007669"/>
    <property type="project" value="UniProtKB-KW"/>
</dbReference>
<proteinExistence type="inferred from homology"/>
<dbReference type="InterPro" id="IPR050556">
    <property type="entry name" value="Type_II_TA_system_RNase"/>
</dbReference>
<evidence type="ECO:0000256" key="6">
    <source>
        <dbReference type="ARBA" id="ARBA00022842"/>
    </source>
</evidence>
<dbReference type="Proteomes" id="UP000242687">
    <property type="component" value="Unassembled WGS sequence"/>
</dbReference>
<evidence type="ECO:0000256" key="1">
    <source>
        <dbReference type="ARBA" id="ARBA00001946"/>
    </source>
</evidence>
<dbReference type="InterPro" id="IPR029060">
    <property type="entry name" value="PIN-like_dom_sf"/>
</dbReference>
<evidence type="ECO:0000259" key="8">
    <source>
        <dbReference type="Pfam" id="PF01850"/>
    </source>
</evidence>
<dbReference type="GO" id="GO:0016787">
    <property type="term" value="F:hydrolase activity"/>
    <property type="evidence" value="ECO:0007669"/>
    <property type="project" value="UniProtKB-KW"/>
</dbReference>
<dbReference type="CDD" id="cd18738">
    <property type="entry name" value="PIN_VapC4-5_FitB-like"/>
    <property type="match status" value="1"/>
</dbReference>
<feature type="domain" description="PIN" evidence="8">
    <location>
        <begin position="5"/>
        <end position="116"/>
    </location>
</feature>
<comment type="similarity">
    <text evidence="7">Belongs to the PINc/VapC protein family.</text>
</comment>
<evidence type="ECO:0000313" key="9">
    <source>
        <dbReference type="EMBL" id="PJJ83370.1"/>
    </source>
</evidence>
<protein>
    <recommendedName>
        <fullName evidence="8">PIN domain-containing protein</fullName>
    </recommendedName>
</protein>
<evidence type="ECO:0000256" key="3">
    <source>
        <dbReference type="ARBA" id="ARBA00022722"/>
    </source>
</evidence>
<keyword evidence="5" id="KW-0378">Hydrolase</keyword>
<accession>A0A2H9VRB9</accession>
<keyword evidence="3" id="KW-0540">Nuclease</keyword>
<name>A0A2H9VRB9_9SPHI</name>
<dbReference type="EMBL" id="PGFJ01000001">
    <property type="protein sequence ID" value="PJJ83370.1"/>
    <property type="molecule type" value="Genomic_DNA"/>
</dbReference>
<dbReference type="Gene3D" id="3.40.50.1010">
    <property type="entry name" value="5'-nuclease"/>
    <property type="match status" value="1"/>
</dbReference>